<gene>
    <name evidence="2" type="ORF">PBY51_010223</name>
</gene>
<reference evidence="2 3" key="2">
    <citation type="journal article" date="2023" name="Mol. Biol. Evol.">
        <title>Genomics of Secondarily Temperate Adaptation in the Only Non-Antarctic Icefish.</title>
        <authorList>
            <person name="Rivera-Colon A.G."/>
            <person name="Rayamajhi N."/>
            <person name="Minhas B.F."/>
            <person name="Madrigal G."/>
            <person name="Bilyk K.T."/>
            <person name="Yoon V."/>
            <person name="Hune M."/>
            <person name="Gregory S."/>
            <person name="Cheng C.H.C."/>
            <person name="Catchen J.M."/>
        </authorList>
    </citation>
    <scope>NUCLEOTIDE SEQUENCE [LARGE SCALE GENOMIC DNA]</scope>
    <source>
        <strain evidence="2">JMC-PN-2008</strain>
    </source>
</reference>
<accession>A0AAN7XC76</accession>
<evidence type="ECO:0000313" key="2">
    <source>
        <dbReference type="EMBL" id="KAK5856945.1"/>
    </source>
</evidence>
<protein>
    <submittedName>
        <fullName evidence="2">Uncharacterized protein</fullName>
    </submittedName>
</protein>
<evidence type="ECO:0000256" key="1">
    <source>
        <dbReference type="SAM" id="MobiDB-lite"/>
    </source>
</evidence>
<dbReference type="AlphaFoldDB" id="A0AAN7XC76"/>
<dbReference type="Proteomes" id="UP001346869">
    <property type="component" value="Unassembled WGS sequence"/>
</dbReference>
<comment type="caution">
    <text evidence="2">The sequence shown here is derived from an EMBL/GenBank/DDBJ whole genome shotgun (WGS) entry which is preliminary data.</text>
</comment>
<organism evidence="2 3">
    <name type="scientific">Eleginops maclovinus</name>
    <name type="common">Patagonian blennie</name>
    <name type="synonym">Eleginus maclovinus</name>
    <dbReference type="NCBI Taxonomy" id="56733"/>
    <lineage>
        <taxon>Eukaryota</taxon>
        <taxon>Metazoa</taxon>
        <taxon>Chordata</taxon>
        <taxon>Craniata</taxon>
        <taxon>Vertebrata</taxon>
        <taxon>Euteleostomi</taxon>
        <taxon>Actinopterygii</taxon>
        <taxon>Neopterygii</taxon>
        <taxon>Teleostei</taxon>
        <taxon>Neoteleostei</taxon>
        <taxon>Acanthomorphata</taxon>
        <taxon>Eupercaria</taxon>
        <taxon>Perciformes</taxon>
        <taxon>Notothenioidei</taxon>
        <taxon>Eleginopidae</taxon>
        <taxon>Eleginops</taxon>
    </lineage>
</organism>
<keyword evidence="3" id="KW-1185">Reference proteome</keyword>
<evidence type="ECO:0000313" key="3">
    <source>
        <dbReference type="Proteomes" id="UP001346869"/>
    </source>
</evidence>
<dbReference type="EMBL" id="JAUZQC010000016">
    <property type="protein sequence ID" value="KAK5856945.1"/>
    <property type="molecule type" value="Genomic_DNA"/>
</dbReference>
<name>A0AAN7XC76_ELEMC</name>
<reference evidence="2 3" key="1">
    <citation type="journal article" date="2023" name="Genes (Basel)">
        <title>Chromosome-Level Genome Assembly and Circadian Gene Repertoire of the Patagonia Blennie Eleginops maclovinus-The Closest Ancestral Proxy of Antarctic Cryonotothenioids.</title>
        <authorList>
            <person name="Cheng C.C."/>
            <person name="Rivera-Colon A.G."/>
            <person name="Minhas B.F."/>
            <person name="Wilson L."/>
            <person name="Rayamajhi N."/>
            <person name="Vargas-Chacoff L."/>
            <person name="Catchen J.M."/>
        </authorList>
    </citation>
    <scope>NUCLEOTIDE SEQUENCE [LARGE SCALE GENOMIC DNA]</scope>
    <source>
        <strain evidence="2">JMC-PN-2008</strain>
    </source>
</reference>
<proteinExistence type="predicted"/>
<feature type="region of interest" description="Disordered" evidence="1">
    <location>
        <begin position="1"/>
        <end position="26"/>
    </location>
</feature>
<sequence>MTHRATAASLSLKPDDHDPIYASRAARGQSDVKREWKWKETKMTLEELPVDGEASASQASLNRVQDRLFCGLKGQSRHHSVYHNT</sequence>